<dbReference type="GO" id="GO:0005737">
    <property type="term" value="C:cytoplasm"/>
    <property type="evidence" value="ECO:0007669"/>
    <property type="project" value="TreeGrafter"/>
</dbReference>
<gene>
    <name evidence="3" type="ORF">BBP00_00006376</name>
</gene>
<dbReference type="PROSITE" id="PS50011">
    <property type="entry name" value="PROTEIN_KINASE_DOM"/>
    <property type="match status" value="1"/>
</dbReference>
<evidence type="ECO:0000313" key="3">
    <source>
        <dbReference type="EMBL" id="RLN59687.1"/>
    </source>
</evidence>
<feature type="region of interest" description="Disordered" evidence="1">
    <location>
        <begin position="91"/>
        <end position="115"/>
    </location>
</feature>
<dbReference type="GO" id="GO:0005634">
    <property type="term" value="C:nucleus"/>
    <property type="evidence" value="ECO:0007669"/>
    <property type="project" value="TreeGrafter"/>
</dbReference>
<dbReference type="GO" id="GO:0007052">
    <property type="term" value="P:mitotic spindle organization"/>
    <property type="evidence" value="ECO:0007669"/>
    <property type="project" value="TreeGrafter"/>
</dbReference>
<dbReference type="Proteomes" id="UP000277300">
    <property type="component" value="Unassembled WGS sequence"/>
</dbReference>
<feature type="region of interest" description="Disordered" evidence="1">
    <location>
        <begin position="1"/>
        <end position="33"/>
    </location>
</feature>
<dbReference type="Gene3D" id="1.10.510.10">
    <property type="entry name" value="Transferase(Phosphotransferase) domain 1"/>
    <property type="match status" value="1"/>
</dbReference>
<organism evidence="3 4">
    <name type="scientific">Phytophthora kernoviae</name>
    <dbReference type="NCBI Taxonomy" id="325452"/>
    <lineage>
        <taxon>Eukaryota</taxon>
        <taxon>Sar</taxon>
        <taxon>Stramenopiles</taxon>
        <taxon>Oomycota</taxon>
        <taxon>Peronosporomycetes</taxon>
        <taxon>Peronosporales</taxon>
        <taxon>Peronosporaceae</taxon>
        <taxon>Phytophthora</taxon>
    </lineage>
</organism>
<dbReference type="AlphaFoldDB" id="A0A3F2RLA6"/>
<sequence length="334" mass="36420">MTQYSDDSYITQASTTRETSGGGSSHPPLFDTSSKYGVHHTVATFMTTEQRFHWQARAGNTDALYNLPTSIGSSSKKSFGTSTREDWDFARKRADPGAGPGSYEAPASCGKQTSSERRSTACTAFENAARSALNENTTPSPGPIYDLPAVMGRGSSAPKQGTSLRLPLHSKSEVFEDARNYYMVLEYCARRSLSAIVKMLPGRKMDEATVKKVFRQVVTGVAYLHASGVIHRDLKLANLLLNANGEVKISDFGLAARLSDDHVTMCGTPNFIAPEVLASDGEPYDESVDVWSLGSLAIVRPLNKFFCTRGCVSNHSDVFHHRLMADASLRLGYR</sequence>
<dbReference type="PROSITE" id="PS00108">
    <property type="entry name" value="PROTEIN_KINASE_ST"/>
    <property type="match status" value="1"/>
</dbReference>
<name>A0A3F2RLA6_9STRA</name>
<evidence type="ECO:0000259" key="2">
    <source>
        <dbReference type="PROSITE" id="PS50011"/>
    </source>
</evidence>
<dbReference type="OrthoDB" id="6513151at2759"/>
<dbReference type="GO" id="GO:0000776">
    <property type="term" value="C:kinetochore"/>
    <property type="evidence" value="ECO:0007669"/>
    <property type="project" value="TreeGrafter"/>
</dbReference>
<evidence type="ECO:0000256" key="1">
    <source>
        <dbReference type="SAM" id="MobiDB-lite"/>
    </source>
</evidence>
<dbReference type="InterPro" id="IPR011009">
    <property type="entry name" value="Kinase-like_dom_sf"/>
</dbReference>
<dbReference type="GO" id="GO:0000922">
    <property type="term" value="C:spindle pole"/>
    <property type="evidence" value="ECO:0007669"/>
    <property type="project" value="TreeGrafter"/>
</dbReference>
<reference evidence="3 4" key="1">
    <citation type="submission" date="2018-07" db="EMBL/GenBank/DDBJ databases">
        <title>Genome sequencing of oomycete isolates from Chile give support for New Zealand origin for Phytophthora kernoviae and make available the first Nothophytophthora sp. genome.</title>
        <authorList>
            <person name="Studholme D.J."/>
            <person name="Sanfuentes E."/>
            <person name="Panda P."/>
            <person name="Hill R."/>
            <person name="Sambles C."/>
            <person name="Grant M."/>
            <person name="Williams N.M."/>
            <person name="Mcdougal R.L."/>
        </authorList>
    </citation>
    <scope>NUCLEOTIDE SEQUENCE [LARGE SCALE GENOMIC DNA]</scope>
    <source>
        <strain evidence="3">Chile6</strain>
    </source>
</reference>
<dbReference type="PANTHER" id="PTHR24345">
    <property type="entry name" value="SERINE/THREONINE-PROTEIN KINASE PLK"/>
    <property type="match status" value="1"/>
</dbReference>
<proteinExistence type="predicted"/>
<evidence type="ECO:0000313" key="4">
    <source>
        <dbReference type="Proteomes" id="UP000277300"/>
    </source>
</evidence>
<protein>
    <recommendedName>
        <fullName evidence="2">Protein kinase domain-containing protein</fullName>
    </recommendedName>
</protein>
<dbReference type="GO" id="GO:0005813">
    <property type="term" value="C:centrosome"/>
    <property type="evidence" value="ECO:0007669"/>
    <property type="project" value="TreeGrafter"/>
</dbReference>
<dbReference type="GO" id="GO:0005524">
    <property type="term" value="F:ATP binding"/>
    <property type="evidence" value="ECO:0007669"/>
    <property type="project" value="InterPro"/>
</dbReference>
<dbReference type="PANTHER" id="PTHR24345:SF43">
    <property type="entry name" value="INACTIVE SERINE_THREONINE-PROTEIN KINASE PLK5"/>
    <property type="match status" value="1"/>
</dbReference>
<dbReference type="InterPro" id="IPR000719">
    <property type="entry name" value="Prot_kinase_dom"/>
</dbReference>
<dbReference type="InterPro" id="IPR008271">
    <property type="entry name" value="Ser/Thr_kinase_AS"/>
</dbReference>
<feature type="domain" description="Protein kinase" evidence="2">
    <location>
        <begin position="65"/>
        <end position="334"/>
    </location>
</feature>
<dbReference type="SMART" id="SM00220">
    <property type="entry name" value="S_TKc"/>
    <property type="match status" value="1"/>
</dbReference>
<dbReference type="SUPFAM" id="SSF56112">
    <property type="entry name" value="Protein kinase-like (PK-like)"/>
    <property type="match status" value="1"/>
</dbReference>
<dbReference type="EMBL" id="MBDO02000215">
    <property type="protein sequence ID" value="RLN59687.1"/>
    <property type="molecule type" value="Genomic_DNA"/>
</dbReference>
<dbReference type="Pfam" id="PF00069">
    <property type="entry name" value="Pkinase"/>
    <property type="match status" value="1"/>
</dbReference>
<accession>A0A3F2RLA6</accession>
<feature type="compositionally biased region" description="Polar residues" evidence="1">
    <location>
        <begin position="1"/>
        <end position="19"/>
    </location>
</feature>
<dbReference type="GO" id="GO:0004674">
    <property type="term" value="F:protein serine/threonine kinase activity"/>
    <property type="evidence" value="ECO:0007669"/>
    <property type="project" value="TreeGrafter"/>
</dbReference>
<comment type="caution">
    <text evidence="3">The sequence shown here is derived from an EMBL/GenBank/DDBJ whole genome shotgun (WGS) entry which is preliminary data.</text>
</comment>